<gene>
    <name evidence="9" type="ordered locus">Hore_19320</name>
</gene>
<dbReference type="InterPro" id="IPR010722">
    <property type="entry name" value="BATS_dom"/>
</dbReference>
<protein>
    <submittedName>
        <fullName evidence="9">Biotin synthase</fullName>
        <ecNumber evidence="9">2.8.1.6</ecNumber>
    </submittedName>
</protein>
<name>B8CZG0_HALOH</name>
<evidence type="ECO:0000256" key="5">
    <source>
        <dbReference type="ARBA" id="ARBA00023004"/>
    </source>
</evidence>
<keyword evidence="6" id="KW-0411">Iron-sulfur</keyword>
<evidence type="ECO:0000256" key="2">
    <source>
        <dbReference type="ARBA" id="ARBA00022485"/>
    </source>
</evidence>
<dbReference type="SMART" id="SM00876">
    <property type="entry name" value="BATS"/>
    <property type="match status" value="1"/>
</dbReference>
<keyword evidence="4" id="KW-0479">Metal-binding</keyword>
<organism evidence="9 10">
    <name type="scientific">Halothermothrix orenii (strain H 168 / OCM 544 / DSM 9562)</name>
    <dbReference type="NCBI Taxonomy" id="373903"/>
    <lineage>
        <taxon>Bacteria</taxon>
        <taxon>Bacillati</taxon>
        <taxon>Bacillota</taxon>
        <taxon>Clostridia</taxon>
        <taxon>Halanaerobiales</taxon>
        <taxon>Halothermotrichaceae</taxon>
        <taxon>Halothermothrix</taxon>
    </lineage>
</organism>
<dbReference type="GO" id="GO:0042364">
    <property type="term" value="P:water-soluble vitamin biosynthetic process"/>
    <property type="evidence" value="ECO:0007669"/>
    <property type="project" value="UniProtKB-ARBA"/>
</dbReference>
<evidence type="ECO:0000256" key="3">
    <source>
        <dbReference type="ARBA" id="ARBA00022691"/>
    </source>
</evidence>
<keyword evidence="10" id="KW-1185">Reference proteome</keyword>
<dbReference type="InterPro" id="IPR034428">
    <property type="entry name" value="ThiH/NoCL/HydG-like"/>
</dbReference>
<comment type="cofactor">
    <cofactor evidence="1">
        <name>[4Fe-4S] cluster</name>
        <dbReference type="ChEBI" id="CHEBI:49883"/>
    </cofactor>
</comment>
<dbReference type="SFLD" id="SFLDG01060">
    <property type="entry name" value="BATS_domain_containing"/>
    <property type="match status" value="1"/>
</dbReference>
<keyword evidence="2" id="KW-0004">4Fe-4S</keyword>
<evidence type="ECO:0000256" key="1">
    <source>
        <dbReference type="ARBA" id="ARBA00001966"/>
    </source>
</evidence>
<dbReference type="GO" id="GO:0051539">
    <property type="term" value="F:4 iron, 4 sulfur cluster binding"/>
    <property type="evidence" value="ECO:0007669"/>
    <property type="project" value="UniProtKB-KW"/>
</dbReference>
<evidence type="ECO:0000256" key="4">
    <source>
        <dbReference type="ARBA" id="ARBA00022723"/>
    </source>
</evidence>
<dbReference type="PANTHER" id="PTHR43583">
    <property type="entry name" value="2-IMINOACETATE SYNTHASE"/>
    <property type="match status" value="1"/>
</dbReference>
<keyword evidence="9" id="KW-0808">Transferase</keyword>
<evidence type="ECO:0000259" key="8">
    <source>
        <dbReference type="PROSITE" id="PS51918"/>
    </source>
</evidence>
<dbReference type="GO" id="GO:0004076">
    <property type="term" value="F:biotin synthase activity"/>
    <property type="evidence" value="ECO:0007669"/>
    <property type="project" value="UniProtKB-EC"/>
</dbReference>
<sequence length="481" mass="54893">MGSLSFPDHRRGESRSKVCEYINGDKIEAILEEASNPSEEEVNHIIKKSLELKGLSVEEAAVLLQVEDQELINKFLEAARKVKEKIYGKRLVLFAPLYFSNLCTNSCLYCSFRHNNNKVKRKKLSIEEIKEEVRALEREGHKRLLVLTGETPETDLDYVVEGIKAAYETRTEHGGEIRRINVEIAPLTTEDFKKLKEAKIGTYTCFQETYHRPTYKKMHPSGPKADYDWRLSVMDRAQQAGIDDIGIGALFGLYDYKFEVIALLLHSEYLDKTYGVGPHTISVPRLNPALGAPVQEPPYPVSDEDFRKLVAILRLAVPYTGIILSTRESIDMRNELFLHGVSQISAGSRTTPGGYREAREREHDLEQFSLHDIRPMDEIIAEISKQGYIPSFCTACYRLGRTGQDFMDLAKPGKIQEFCKPNAMFTFKEYLVDYASPETRKLGEECLQAHLKEIKDLNPMLAQKVKTNLTKIENGEHDLYF</sequence>
<dbReference type="SUPFAM" id="SSF102114">
    <property type="entry name" value="Radical SAM enzymes"/>
    <property type="match status" value="1"/>
</dbReference>
<feature type="domain" description="Radical SAM core" evidence="8">
    <location>
        <begin position="89"/>
        <end position="319"/>
    </location>
</feature>
<dbReference type="InterPro" id="IPR007197">
    <property type="entry name" value="rSAM"/>
</dbReference>
<dbReference type="EC" id="2.8.1.6" evidence="9"/>
<proteinExistence type="predicted"/>
<dbReference type="InterPro" id="IPR013785">
    <property type="entry name" value="Aldolase_TIM"/>
</dbReference>
<dbReference type="RefSeq" id="WP_015923648.1">
    <property type="nucleotide sequence ID" value="NC_011899.1"/>
</dbReference>
<dbReference type="SMART" id="SM00729">
    <property type="entry name" value="Elp3"/>
    <property type="match status" value="1"/>
</dbReference>
<dbReference type="KEGG" id="hor:Hore_19320"/>
<dbReference type="PROSITE" id="PS51918">
    <property type="entry name" value="RADICAL_SAM"/>
    <property type="match status" value="1"/>
</dbReference>
<dbReference type="SFLD" id="SFLDF00319">
    <property type="entry name" value="Fe_hydrogenase_maturase_(HydG"/>
    <property type="match status" value="1"/>
</dbReference>
<keyword evidence="5" id="KW-0408">Iron</keyword>
<dbReference type="SFLD" id="SFLDS00029">
    <property type="entry name" value="Radical_SAM"/>
    <property type="match status" value="1"/>
</dbReference>
<dbReference type="InterPro" id="IPR058240">
    <property type="entry name" value="rSAM_sf"/>
</dbReference>
<dbReference type="EMBL" id="CP001098">
    <property type="protein sequence ID" value="ACL70679.1"/>
    <property type="molecule type" value="Genomic_DNA"/>
</dbReference>
<dbReference type="Gene3D" id="3.20.20.70">
    <property type="entry name" value="Aldolase class I"/>
    <property type="match status" value="1"/>
</dbReference>
<keyword evidence="3" id="KW-0949">S-adenosyl-L-methionine</keyword>
<dbReference type="Proteomes" id="UP000000719">
    <property type="component" value="Chromosome"/>
</dbReference>
<dbReference type="GO" id="GO:0044272">
    <property type="term" value="P:sulfur compound biosynthetic process"/>
    <property type="evidence" value="ECO:0007669"/>
    <property type="project" value="UniProtKB-ARBA"/>
</dbReference>
<reference evidence="9 10" key="1">
    <citation type="journal article" date="2009" name="PLoS ONE">
        <title>Genome analysis of the anaerobic thermohalophilic bacterium Halothermothrix orenii.</title>
        <authorList>
            <person name="Mavromatis K."/>
            <person name="Ivanova N."/>
            <person name="Anderson I."/>
            <person name="Lykidis A."/>
            <person name="Hooper S.D."/>
            <person name="Sun H."/>
            <person name="Kunin V."/>
            <person name="Lapidus A."/>
            <person name="Hugenholtz P."/>
            <person name="Patel B."/>
            <person name="Kyrpides N.C."/>
        </authorList>
    </citation>
    <scope>NUCLEOTIDE SEQUENCE [LARGE SCALE GENOMIC DNA]</scope>
    <source>
        <strain evidence="10">H 168 / OCM 544 / DSM 9562</strain>
    </source>
</reference>
<dbReference type="STRING" id="373903.Hore_19320"/>
<dbReference type="OrthoDB" id="9801120at2"/>
<dbReference type="GO" id="GO:0046872">
    <property type="term" value="F:metal ion binding"/>
    <property type="evidence" value="ECO:0007669"/>
    <property type="project" value="UniProtKB-KW"/>
</dbReference>
<evidence type="ECO:0000313" key="10">
    <source>
        <dbReference type="Proteomes" id="UP000000719"/>
    </source>
</evidence>
<dbReference type="HOGENOM" id="CLU_046249_0_0_9"/>
<evidence type="ECO:0000313" key="9">
    <source>
        <dbReference type="EMBL" id="ACL70679.1"/>
    </source>
</evidence>
<dbReference type="SFLD" id="SFLDG01081">
    <property type="entry name" value="cleavage_of_the_Ca-Cb_bond_in"/>
    <property type="match status" value="1"/>
</dbReference>
<evidence type="ECO:0000256" key="7">
    <source>
        <dbReference type="ARBA" id="ARBA00034078"/>
    </source>
</evidence>
<dbReference type="Pfam" id="PF04055">
    <property type="entry name" value="Radical_SAM"/>
    <property type="match status" value="1"/>
</dbReference>
<dbReference type="InterPro" id="IPR006638">
    <property type="entry name" value="Elp3/MiaA/NifB-like_rSAM"/>
</dbReference>
<dbReference type="AlphaFoldDB" id="B8CZG0"/>
<dbReference type="NCBIfam" id="TIGR03955">
    <property type="entry name" value="rSAM_HydG"/>
    <property type="match status" value="1"/>
</dbReference>
<accession>B8CZG0</accession>
<dbReference type="eggNOG" id="COG0502">
    <property type="taxonomic scope" value="Bacteria"/>
</dbReference>
<comment type="cofactor">
    <cofactor evidence="7">
        <name>[2Fe-2S] cluster</name>
        <dbReference type="ChEBI" id="CHEBI:190135"/>
    </cofactor>
</comment>
<dbReference type="PANTHER" id="PTHR43583:SF2">
    <property type="entry name" value="THIAZOLE BIOSYNTHESIS PROTEIN"/>
    <property type="match status" value="1"/>
</dbReference>
<dbReference type="InterPro" id="IPR024007">
    <property type="entry name" value="FeFe-hyd_mat_HydG"/>
</dbReference>
<dbReference type="CDD" id="cd01335">
    <property type="entry name" value="Radical_SAM"/>
    <property type="match status" value="1"/>
</dbReference>
<dbReference type="Pfam" id="PF06968">
    <property type="entry name" value="BATS"/>
    <property type="match status" value="1"/>
</dbReference>
<evidence type="ECO:0000256" key="6">
    <source>
        <dbReference type="ARBA" id="ARBA00023014"/>
    </source>
</evidence>